<dbReference type="EMBL" id="LSSN01005762">
    <property type="protein sequence ID" value="OMJ08565.1"/>
    <property type="molecule type" value="Genomic_DNA"/>
</dbReference>
<keyword evidence="2" id="KW-1185">Reference proteome</keyword>
<dbReference type="OrthoDB" id="9995210at2759"/>
<evidence type="ECO:0000313" key="2">
    <source>
        <dbReference type="Proteomes" id="UP000187283"/>
    </source>
</evidence>
<evidence type="ECO:0000313" key="1">
    <source>
        <dbReference type="EMBL" id="OMJ08565.1"/>
    </source>
</evidence>
<dbReference type="Proteomes" id="UP000187283">
    <property type="component" value="Unassembled WGS sequence"/>
</dbReference>
<protein>
    <submittedName>
        <fullName evidence="1">Ankyrin repeat-containing protein</fullName>
    </submittedName>
</protein>
<dbReference type="Gene3D" id="1.25.40.20">
    <property type="entry name" value="Ankyrin repeat-containing domain"/>
    <property type="match status" value="1"/>
</dbReference>
<proteinExistence type="predicted"/>
<gene>
    <name evidence="1" type="ORF">AYI70_g11463</name>
</gene>
<reference evidence="1 2" key="1">
    <citation type="submission" date="2017-01" db="EMBL/GenBank/DDBJ databases">
        <authorList>
            <person name="Mah S.A."/>
            <person name="Swanson W.J."/>
            <person name="Moy G.W."/>
            <person name="Vacquier V.D."/>
        </authorList>
    </citation>
    <scope>NUCLEOTIDE SEQUENCE [LARGE SCALE GENOMIC DNA]</scope>
    <source>
        <strain evidence="1 2">GSMNP</strain>
    </source>
</reference>
<accession>A0A1R1X1R0</accession>
<dbReference type="STRING" id="133412.A0A1R1X1R0"/>
<dbReference type="AlphaFoldDB" id="A0A1R1X1R0"/>
<name>A0A1R1X1R0_9FUNG</name>
<comment type="caution">
    <text evidence="1">The sequence shown here is derived from an EMBL/GenBank/DDBJ whole genome shotgun (WGS) entry which is preliminary data.</text>
</comment>
<sequence length="70" mass="7869">MEQESPLFKAVSLYEDKELSLNLAGLLVSAGADPRLKNRNGRRPIDLVPFTYKELRTLLLQATLAINMPK</sequence>
<organism evidence="1 2">
    <name type="scientific">Smittium culicis</name>
    <dbReference type="NCBI Taxonomy" id="133412"/>
    <lineage>
        <taxon>Eukaryota</taxon>
        <taxon>Fungi</taxon>
        <taxon>Fungi incertae sedis</taxon>
        <taxon>Zoopagomycota</taxon>
        <taxon>Kickxellomycotina</taxon>
        <taxon>Harpellomycetes</taxon>
        <taxon>Harpellales</taxon>
        <taxon>Legeriomycetaceae</taxon>
        <taxon>Smittium</taxon>
    </lineage>
</organism>
<dbReference type="InterPro" id="IPR036770">
    <property type="entry name" value="Ankyrin_rpt-contain_sf"/>
</dbReference>